<evidence type="ECO:0000256" key="2">
    <source>
        <dbReference type="ARBA" id="ARBA00004479"/>
    </source>
</evidence>
<evidence type="ECO:0000256" key="6">
    <source>
        <dbReference type="ARBA" id="ARBA00022527"/>
    </source>
</evidence>
<dbReference type="GO" id="GO:0051707">
    <property type="term" value="P:response to other organism"/>
    <property type="evidence" value="ECO:0007669"/>
    <property type="project" value="UniProtKB-ARBA"/>
</dbReference>
<dbReference type="SMART" id="SM00220">
    <property type="entry name" value="S_TKc"/>
    <property type="match status" value="1"/>
</dbReference>
<dbReference type="InterPro" id="IPR000719">
    <property type="entry name" value="Prot_kinase_dom"/>
</dbReference>
<comment type="subcellular location">
    <subcellularLocation>
        <location evidence="1">Cell membrane</location>
        <topology evidence="1">Single-pass membrane protein</topology>
    </subcellularLocation>
    <subcellularLocation>
        <location evidence="2">Membrane</location>
        <topology evidence="2">Single-pass type I membrane protein</topology>
    </subcellularLocation>
</comment>
<evidence type="ECO:0000256" key="24">
    <source>
        <dbReference type="SAM" id="SignalP"/>
    </source>
</evidence>
<evidence type="ECO:0000256" key="5">
    <source>
        <dbReference type="ARBA" id="ARBA00022475"/>
    </source>
</evidence>
<comment type="catalytic activity">
    <reaction evidence="21">
        <text>L-seryl-[protein] + ATP = O-phospho-L-seryl-[protein] + ADP + H(+)</text>
        <dbReference type="Rhea" id="RHEA:17989"/>
        <dbReference type="Rhea" id="RHEA-COMP:9863"/>
        <dbReference type="Rhea" id="RHEA-COMP:11604"/>
        <dbReference type="ChEBI" id="CHEBI:15378"/>
        <dbReference type="ChEBI" id="CHEBI:29999"/>
        <dbReference type="ChEBI" id="CHEBI:30616"/>
        <dbReference type="ChEBI" id="CHEBI:83421"/>
        <dbReference type="ChEBI" id="CHEBI:456216"/>
        <dbReference type="EC" id="2.7.11.1"/>
    </reaction>
</comment>
<evidence type="ECO:0000256" key="1">
    <source>
        <dbReference type="ARBA" id="ARBA00004162"/>
    </source>
</evidence>
<evidence type="ECO:0000256" key="16">
    <source>
        <dbReference type="ARBA" id="ARBA00022989"/>
    </source>
</evidence>
<keyword evidence="15 22" id="KW-0067">ATP-binding</keyword>
<dbReference type="InterPro" id="IPR013210">
    <property type="entry name" value="LRR_N_plant-typ"/>
</dbReference>
<dbReference type="PROSITE" id="PS00107">
    <property type="entry name" value="PROTEIN_KINASE_ATP"/>
    <property type="match status" value="1"/>
</dbReference>
<feature type="domain" description="Protein kinase" evidence="25">
    <location>
        <begin position="705"/>
        <end position="995"/>
    </location>
</feature>
<dbReference type="PROSITE" id="PS00108">
    <property type="entry name" value="PROTEIN_KINASE_ST"/>
    <property type="match status" value="1"/>
</dbReference>
<dbReference type="Gene3D" id="3.80.10.10">
    <property type="entry name" value="Ribonuclease Inhibitor"/>
    <property type="match status" value="3"/>
</dbReference>
<dbReference type="InterPro" id="IPR003591">
    <property type="entry name" value="Leu-rich_rpt_typical-subtyp"/>
</dbReference>
<evidence type="ECO:0000256" key="17">
    <source>
        <dbReference type="ARBA" id="ARBA00023136"/>
    </source>
</evidence>
<reference evidence="26" key="2">
    <citation type="submission" date="2020-06" db="EMBL/GenBank/DDBJ databases">
        <title>Helianthus annuus Genome sequencing and assembly Release 2.</title>
        <authorList>
            <person name="Gouzy J."/>
            <person name="Langlade N."/>
            <person name="Munos S."/>
        </authorList>
    </citation>
    <scope>NUCLEOTIDE SEQUENCE</scope>
    <source>
        <tissue evidence="26">Leaves</tissue>
    </source>
</reference>
<evidence type="ECO:0000256" key="11">
    <source>
        <dbReference type="ARBA" id="ARBA00022729"/>
    </source>
</evidence>
<dbReference type="GO" id="GO:0005524">
    <property type="term" value="F:ATP binding"/>
    <property type="evidence" value="ECO:0007669"/>
    <property type="project" value="UniProtKB-UniRule"/>
</dbReference>
<dbReference type="InterPro" id="IPR011009">
    <property type="entry name" value="Kinase-like_dom_sf"/>
</dbReference>
<evidence type="ECO:0000256" key="19">
    <source>
        <dbReference type="ARBA" id="ARBA00023180"/>
    </source>
</evidence>
<dbReference type="InterPro" id="IPR001245">
    <property type="entry name" value="Ser-Thr/Tyr_kinase_cat_dom"/>
</dbReference>
<dbReference type="InterPro" id="IPR017441">
    <property type="entry name" value="Protein_kinase_ATP_BS"/>
</dbReference>
<evidence type="ECO:0000256" key="10">
    <source>
        <dbReference type="ARBA" id="ARBA00022692"/>
    </source>
</evidence>
<dbReference type="SUPFAM" id="SSF56112">
    <property type="entry name" value="Protein kinase-like (PK-like)"/>
    <property type="match status" value="1"/>
</dbReference>
<evidence type="ECO:0000313" key="26">
    <source>
        <dbReference type="EMBL" id="KAF5824243.1"/>
    </source>
</evidence>
<feature type="signal peptide" evidence="24">
    <location>
        <begin position="1"/>
        <end position="28"/>
    </location>
</feature>
<keyword evidence="10 23" id="KW-0812">Transmembrane</keyword>
<dbReference type="EMBL" id="MNCJ02000031">
    <property type="protein sequence ID" value="KAF5824243.1"/>
    <property type="molecule type" value="Genomic_DNA"/>
</dbReference>
<evidence type="ECO:0000256" key="22">
    <source>
        <dbReference type="PROSITE-ProRule" id="PRU10141"/>
    </source>
</evidence>
<keyword evidence="19" id="KW-0325">Glycoprotein</keyword>
<keyword evidence="9 26" id="KW-0808">Transferase</keyword>
<keyword evidence="12" id="KW-0677">Repeat</keyword>
<feature type="transmembrane region" description="Helical" evidence="23">
    <location>
        <begin position="649"/>
        <end position="673"/>
    </location>
</feature>
<dbReference type="Pfam" id="PF00560">
    <property type="entry name" value="LRR_1"/>
    <property type="match status" value="5"/>
</dbReference>
<keyword evidence="8" id="KW-0433">Leucine-rich repeat</keyword>
<dbReference type="PROSITE" id="PS50011">
    <property type="entry name" value="PROTEIN_KINASE_DOM"/>
    <property type="match status" value="1"/>
</dbReference>
<dbReference type="InterPro" id="IPR008271">
    <property type="entry name" value="Ser/Thr_kinase_AS"/>
</dbReference>
<dbReference type="FunFam" id="3.80.10.10:FF:000041">
    <property type="entry name" value="LRR receptor-like serine/threonine-protein kinase ERECTA"/>
    <property type="match status" value="1"/>
</dbReference>
<evidence type="ECO:0000256" key="12">
    <source>
        <dbReference type="ARBA" id="ARBA00022737"/>
    </source>
</evidence>
<dbReference type="PANTHER" id="PTHR48053:SF37">
    <property type="entry name" value="LEUCINE-RICH REPEAT PROTEIN KINASE FAMILY PROTEIN"/>
    <property type="match status" value="1"/>
</dbReference>
<keyword evidence="17 23" id="KW-0472">Membrane</keyword>
<dbReference type="Pfam" id="PF13855">
    <property type="entry name" value="LRR_8"/>
    <property type="match status" value="2"/>
</dbReference>
<comment type="caution">
    <text evidence="26">The sequence shown here is derived from an EMBL/GenBank/DDBJ whole genome shotgun (WGS) entry which is preliminary data.</text>
</comment>
<keyword evidence="11 24" id="KW-0732">Signal</keyword>
<dbReference type="Pfam" id="PF08263">
    <property type="entry name" value="LRRNT_2"/>
    <property type="match status" value="1"/>
</dbReference>
<evidence type="ECO:0000256" key="3">
    <source>
        <dbReference type="ARBA" id="ARBA00008684"/>
    </source>
</evidence>
<dbReference type="GO" id="GO:0004674">
    <property type="term" value="F:protein serine/threonine kinase activity"/>
    <property type="evidence" value="ECO:0007669"/>
    <property type="project" value="UniProtKB-KW"/>
</dbReference>
<evidence type="ECO:0000256" key="8">
    <source>
        <dbReference type="ARBA" id="ARBA00022614"/>
    </source>
</evidence>
<keyword evidence="16 23" id="KW-1133">Transmembrane helix</keyword>
<dbReference type="Gene3D" id="3.30.200.20">
    <property type="entry name" value="Phosphorylase Kinase, domain 1"/>
    <property type="match status" value="1"/>
</dbReference>
<comment type="catalytic activity">
    <reaction evidence="20">
        <text>L-threonyl-[protein] + ATP = O-phospho-L-threonyl-[protein] + ADP + H(+)</text>
        <dbReference type="Rhea" id="RHEA:46608"/>
        <dbReference type="Rhea" id="RHEA-COMP:11060"/>
        <dbReference type="Rhea" id="RHEA-COMP:11605"/>
        <dbReference type="ChEBI" id="CHEBI:15378"/>
        <dbReference type="ChEBI" id="CHEBI:30013"/>
        <dbReference type="ChEBI" id="CHEBI:30616"/>
        <dbReference type="ChEBI" id="CHEBI:61977"/>
        <dbReference type="ChEBI" id="CHEBI:456216"/>
        <dbReference type="EC" id="2.7.11.1"/>
    </reaction>
</comment>
<dbReference type="InterPro" id="IPR032675">
    <property type="entry name" value="LRR_dom_sf"/>
</dbReference>
<dbReference type="Pfam" id="PF07714">
    <property type="entry name" value="PK_Tyr_Ser-Thr"/>
    <property type="match status" value="1"/>
</dbReference>
<dbReference type="Proteomes" id="UP000215914">
    <property type="component" value="Unassembled WGS sequence"/>
</dbReference>
<dbReference type="FunFam" id="1.10.510.10:FF:000358">
    <property type="entry name" value="Putative leucine-rich repeat receptor-like serine/threonine-protein kinase"/>
    <property type="match status" value="1"/>
</dbReference>
<dbReference type="FunFam" id="3.80.10.10:FF:000101">
    <property type="entry name" value="LRR receptor-like serine/threonine-protein kinase ERECTA"/>
    <property type="match status" value="1"/>
</dbReference>
<evidence type="ECO:0000256" key="15">
    <source>
        <dbReference type="ARBA" id="ARBA00022840"/>
    </source>
</evidence>
<reference evidence="26" key="1">
    <citation type="journal article" date="2017" name="Nature">
        <title>The sunflower genome provides insights into oil metabolism, flowering and Asterid evolution.</title>
        <authorList>
            <person name="Badouin H."/>
            <person name="Gouzy J."/>
            <person name="Grassa C.J."/>
            <person name="Murat F."/>
            <person name="Staton S.E."/>
            <person name="Cottret L."/>
            <person name="Lelandais-Briere C."/>
            <person name="Owens G.L."/>
            <person name="Carrere S."/>
            <person name="Mayjonade B."/>
            <person name="Legrand L."/>
            <person name="Gill N."/>
            <person name="Kane N.C."/>
            <person name="Bowers J.E."/>
            <person name="Hubner S."/>
            <person name="Bellec A."/>
            <person name="Berard A."/>
            <person name="Berges H."/>
            <person name="Blanchet N."/>
            <person name="Boniface M.C."/>
            <person name="Brunel D."/>
            <person name="Catrice O."/>
            <person name="Chaidir N."/>
            <person name="Claudel C."/>
            <person name="Donnadieu C."/>
            <person name="Faraut T."/>
            <person name="Fievet G."/>
            <person name="Helmstetter N."/>
            <person name="King M."/>
            <person name="Knapp S.J."/>
            <person name="Lai Z."/>
            <person name="Le Paslier M.C."/>
            <person name="Lippi Y."/>
            <person name="Lorenzon L."/>
            <person name="Mandel J.R."/>
            <person name="Marage G."/>
            <person name="Marchand G."/>
            <person name="Marquand E."/>
            <person name="Bret-Mestries E."/>
            <person name="Morien E."/>
            <person name="Nambeesan S."/>
            <person name="Nguyen T."/>
            <person name="Pegot-Espagnet P."/>
            <person name="Pouilly N."/>
            <person name="Raftis F."/>
            <person name="Sallet E."/>
            <person name="Schiex T."/>
            <person name="Thomas J."/>
            <person name="Vandecasteele C."/>
            <person name="Vares D."/>
            <person name="Vear F."/>
            <person name="Vautrin S."/>
            <person name="Crespi M."/>
            <person name="Mangin B."/>
            <person name="Burke J.M."/>
            <person name="Salse J."/>
            <person name="Munos S."/>
            <person name="Vincourt P."/>
            <person name="Rieseberg L.H."/>
            <person name="Langlade N.B."/>
        </authorList>
    </citation>
    <scope>NUCLEOTIDE SEQUENCE</scope>
    <source>
        <tissue evidence="26">Leaves</tissue>
    </source>
</reference>
<evidence type="ECO:0000259" key="25">
    <source>
        <dbReference type="PROSITE" id="PS50011"/>
    </source>
</evidence>
<evidence type="ECO:0000256" key="20">
    <source>
        <dbReference type="ARBA" id="ARBA00047899"/>
    </source>
</evidence>
<dbReference type="GO" id="GO:0005886">
    <property type="term" value="C:plasma membrane"/>
    <property type="evidence" value="ECO:0000318"/>
    <property type="project" value="GO_Central"/>
</dbReference>
<evidence type="ECO:0000256" key="9">
    <source>
        <dbReference type="ARBA" id="ARBA00022679"/>
    </source>
</evidence>
<dbReference type="AlphaFoldDB" id="A0A9K3P6E4"/>
<proteinExistence type="inferred from homology"/>
<organism evidence="26 27">
    <name type="scientific">Helianthus annuus</name>
    <name type="common">Common sunflower</name>
    <dbReference type="NCBI Taxonomy" id="4232"/>
    <lineage>
        <taxon>Eukaryota</taxon>
        <taxon>Viridiplantae</taxon>
        <taxon>Streptophyta</taxon>
        <taxon>Embryophyta</taxon>
        <taxon>Tracheophyta</taxon>
        <taxon>Spermatophyta</taxon>
        <taxon>Magnoliopsida</taxon>
        <taxon>eudicotyledons</taxon>
        <taxon>Gunneridae</taxon>
        <taxon>Pentapetalae</taxon>
        <taxon>asterids</taxon>
        <taxon>campanulids</taxon>
        <taxon>Asterales</taxon>
        <taxon>Asteraceae</taxon>
        <taxon>Asteroideae</taxon>
        <taxon>Heliantheae alliance</taxon>
        <taxon>Heliantheae</taxon>
        <taxon>Helianthus</taxon>
    </lineage>
</organism>
<evidence type="ECO:0000256" key="13">
    <source>
        <dbReference type="ARBA" id="ARBA00022741"/>
    </source>
</evidence>
<dbReference type="SMART" id="SM00369">
    <property type="entry name" value="LRR_TYP"/>
    <property type="match status" value="7"/>
</dbReference>
<dbReference type="PANTHER" id="PTHR48053">
    <property type="entry name" value="LEUCINE RICH REPEAT FAMILY PROTEIN, EXPRESSED"/>
    <property type="match status" value="1"/>
</dbReference>
<evidence type="ECO:0000256" key="23">
    <source>
        <dbReference type="SAM" id="Phobius"/>
    </source>
</evidence>
<feature type="chain" id="PRO_5039934924" description="non-specific serine/threonine protein kinase" evidence="24">
    <location>
        <begin position="29"/>
        <end position="1017"/>
    </location>
</feature>
<keyword evidence="18" id="KW-0675">Receptor</keyword>
<keyword evidence="14" id="KW-0418">Kinase</keyword>
<gene>
    <name evidence="26" type="ORF">HanXRQr2_Chr00c031g0833141</name>
</gene>
<dbReference type="FunFam" id="3.80.10.10:FF:000288">
    <property type="entry name" value="LRR receptor-like serine/threonine-protein kinase EFR"/>
    <property type="match status" value="1"/>
</dbReference>
<name>A0A9K3P6E4_HELAN</name>
<dbReference type="FunFam" id="3.30.200.20:FF:000432">
    <property type="entry name" value="LRR receptor-like serine/threonine-protein kinase EFR"/>
    <property type="match status" value="1"/>
</dbReference>
<dbReference type="SUPFAM" id="SSF52058">
    <property type="entry name" value="L domain-like"/>
    <property type="match status" value="2"/>
</dbReference>
<sequence>MQPIPSSYPMRFLFYVILVIFLTSTSISSSYDGGNETDHHALLKIKSMITRDPYGALTSWNTSLHFCDWYGVKCGKRHRRVTFVALQSLGLEGSLSPHVGNLSFLRVFSLANNSFQGAIPHEIGNLNRLTILYLGANTFNGVIPTNLSGCLNLQKLDLSRNKLVGSIPKEISFLSKLSFLSLGLNKLTGGIPPFLGNITSMETFSVVRNPVGGIIPDTLGNWKKLVGFHSGGCNLSGSIPHSIYNLSLLANFILFENQLTGSLPRGIGAMFSHLEILELNYNQLTGPLPSWISNCSKLRGLDMTDNMFSGKLTIDFSKLGDIEGIYLSFNNFGSSEADEMNFIDSLKNCTTLYRLALAFCKFQGVLPRSIGNLSDQLGSLTLYGNNLHGNLPTSIGNLVGLAGLHLGRNQFTGSIPSTIGKLQKLQYFDLYGNQLSGQLPDALGNLSSLLQLYLFSNKLEGVIPSSIGNCRHLIALQLDDNKFTGKIPQRILQLSSLSIILNLSQNNLFGSLPTEVGDLKMLSALDLSYNNLSGNIPSSLGSCGSLTSLSLKGNLFQGMIPPSLSSLKGLVELDISHNNLSGQIPRFLERFLLEYLNLSYNDFEGEVPQLGVFANASAFSILGNSRLCGGVVELGLPKCKETKKHKEKFPVFVIIILIASSLFTIICLAYAWCKKKSKSRPSQSSMRDRFLKISYAQLLKATNGFSETNLIGNGGFSSVYKGVLNENDDTLVAVKVLRLQNRGAERSFMRECEAWRNIRHRNLLRIITSCSSIDFQGNDFKALVYEFMPKGSLHDWLYTSEGTSRLNYIQITNILADVASALDYLHNHCVPIVVHGDLKPSNILLNDEMVAHVGDFGLARFLGTTSYQNSSTGIRGTIGYAAPEYGLGSDMTTNGDVYSFGMLLLEVMTGKKPTDDIFNEGHSLHKFASMALPDHVMDIIDLNILNIYQGVCEADAQKIEECLASTIKIGVSCSLDSPSLRMNMEKVVHELHRIQNTLPNIEVLFLLTTYHMCSLFS</sequence>
<dbReference type="InterPro" id="IPR001611">
    <property type="entry name" value="Leu-rich_rpt"/>
</dbReference>
<evidence type="ECO:0000256" key="18">
    <source>
        <dbReference type="ARBA" id="ARBA00023170"/>
    </source>
</evidence>
<keyword evidence="27" id="KW-1185">Reference proteome</keyword>
<dbReference type="Gene3D" id="1.10.510.10">
    <property type="entry name" value="Transferase(Phosphotransferase) domain 1"/>
    <property type="match status" value="1"/>
</dbReference>
<keyword evidence="7" id="KW-0597">Phosphoprotein</keyword>
<keyword evidence="6" id="KW-0723">Serine/threonine-protein kinase</keyword>
<accession>A0A9K3P6E4</accession>
<protein>
    <recommendedName>
        <fullName evidence="4">non-specific serine/threonine protein kinase</fullName>
        <ecNumber evidence="4">2.7.11.1</ecNumber>
    </recommendedName>
</protein>
<evidence type="ECO:0000256" key="21">
    <source>
        <dbReference type="ARBA" id="ARBA00048679"/>
    </source>
</evidence>
<dbReference type="GO" id="GO:0006952">
    <property type="term" value="P:defense response"/>
    <property type="evidence" value="ECO:0007669"/>
    <property type="project" value="UniProtKB-ARBA"/>
</dbReference>
<evidence type="ECO:0000256" key="7">
    <source>
        <dbReference type="ARBA" id="ARBA00022553"/>
    </source>
</evidence>
<dbReference type="InterPro" id="IPR051716">
    <property type="entry name" value="Plant_RL_S/T_kinase"/>
</dbReference>
<keyword evidence="5" id="KW-1003">Cell membrane</keyword>
<evidence type="ECO:0000256" key="4">
    <source>
        <dbReference type="ARBA" id="ARBA00012513"/>
    </source>
</evidence>
<evidence type="ECO:0000313" key="27">
    <source>
        <dbReference type="Proteomes" id="UP000215914"/>
    </source>
</evidence>
<evidence type="ECO:0000256" key="14">
    <source>
        <dbReference type="ARBA" id="ARBA00022777"/>
    </source>
</evidence>
<keyword evidence="13 22" id="KW-0547">Nucleotide-binding</keyword>
<feature type="binding site" evidence="22">
    <location>
        <position position="735"/>
    </location>
    <ligand>
        <name>ATP</name>
        <dbReference type="ChEBI" id="CHEBI:30616"/>
    </ligand>
</feature>
<comment type="similarity">
    <text evidence="3">Belongs to the protein kinase superfamily. Ser/Thr protein kinase family.</text>
</comment>
<dbReference type="EC" id="2.7.11.1" evidence="4"/>